<evidence type="ECO:0000256" key="6">
    <source>
        <dbReference type="SAM" id="Phobius"/>
    </source>
</evidence>
<feature type="transmembrane region" description="Helical" evidence="6">
    <location>
        <begin position="856"/>
        <end position="874"/>
    </location>
</feature>
<feature type="domain" description="Protein kinase" evidence="7">
    <location>
        <begin position="992"/>
        <end position="1321"/>
    </location>
</feature>
<feature type="transmembrane region" description="Helical" evidence="6">
    <location>
        <begin position="142"/>
        <end position="162"/>
    </location>
</feature>
<proteinExistence type="predicted"/>
<comment type="subcellular location">
    <subcellularLocation>
        <location evidence="1">Cell membrane</location>
        <topology evidence="1">Multi-pass membrane protein</topology>
    </subcellularLocation>
</comment>
<evidence type="ECO:0000256" key="1">
    <source>
        <dbReference type="ARBA" id="ARBA00004651"/>
    </source>
</evidence>
<accession>A0ABN3U5C0</accession>
<dbReference type="PROSITE" id="PS50011">
    <property type="entry name" value="PROTEIN_KINASE_DOM"/>
    <property type="match status" value="1"/>
</dbReference>
<evidence type="ECO:0000256" key="2">
    <source>
        <dbReference type="ARBA" id="ARBA00022475"/>
    </source>
</evidence>
<feature type="transmembrane region" description="Helical" evidence="6">
    <location>
        <begin position="67"/>
        <end position="89"/>
    </location>
</feature>
<evidence type="ECO:0000256" key="3">
    <source>
        <dbReference type="ARBA" id="ARBA00022692"/>
    </source>
</evidence>
<dbReference type="SMART" id="SM00014">
    <property type="entry name" value="acidPPc"/>
    <property type="match status" value="2"/>
</dbReference>
<dbReference type="InterPro" id="IPR011009">
    <property type="entry name" value="Kinase-like_dom_sf"/>
</dbReference>
<name>A0ABN3U5C0_9ACTN</name>
<feature type="transmembrane region" description="Helical" evidence="6">
    <location>
        <begin position="318"/>
        <end position="339"/>
    </location>
</feature>
<keyword evidence="3 6" id="KW-0812">Transmembrane</keyword>
<dbReference type="EMBL" id="BAAATZ010000007">
    <property type="protein sequence ID" value="GAA2724836.1"/>
    <property type="molecule type" value="Genomic_DNA"/>
</dbReference>
<gene>
    <name evidence="8" type="ORF">GCM10010439_23390</name>
</gene>
<feature type="transmembrane region" description="Helical" evidence="6">
    <location>
        <begin position="824"/>
        <end position="849"/>
    </location>
</feature>
<comment type="caution">
    <text evidence="8">The sequence shown here is derived from an EMBL/GenBank/DDBJ whole genome shotgun (WGS) entry which is preliminary data.</text>
</comment>
<feature type="transmembrane region" description="Helical" evidence="6">
    <location>
        <begin position="1370"/>
        <end position="1389"/>
    </location>
</feature>
<dbReference type="CDD" id="cd01610">
    <property type="entry name" value="PAP2_like"/>
    <property type="match status" value="2"/>
</dbReference>
<feature type="transmembrane region" description="Helical" evidence="6">
    <location>
        <begin position="526"/>
        <end position="545"/>
    </location>
</feature>
<dbReference type="Pfam" id="PF01636">
    <property type="entry name" value="APH"/>
    <property type="match status" value="1"/>
</dbReference>
<dbReference type="Gene3D" id="1.20.144.10">
    <property type="entry name" value="Phosphatidic acid phosphatase type 2/haloperoxidase"/>
    <property type="match status" value="2"/>
</dbReference>
<feature type="transmembrane region" description="Helical" evidence="6">
    <location>
        <begin position="1401"/>
        <end position="1421"/>
    </location>
</feature>
<feature type="transmembrane region" description="Helical" evidence="6">
    <location>
        <begin position="174"/>
        <end position="192"/>
    </location>
</feature>
<feature type="transmembrane region" description="Helical" evidence="6">
    <location>
        <begin position="282"/>
        <end position="306"/>
    </location>
</feature>
<keyword evidence="2" id="KW-1003">Cell membrane</keyword>
<evidence type="ECO:0000313" key="8">
    <source>
        <dbReference type="EMBL" id="GAA2724836.1"/>
    </source>
</evidence>
<feature type="transmembrane region" description="Helical" evidence="6">
    <location>
        <begin position="245"/>
        <end position="270"/>
    </location>
</feature>
<dbReference type="Proteomes" id="UP001501842">
    <property type="component" value="Unassembled WGS sequence"/>
</dbReference>
<feature type="transmembrane region" description="Helical" evidence="6">
    <location>
        <begin position="1255"/>
        <end position="1272"/>
    </location>
</feature>
<dbReference type="SUPFAM" id="SSF56112">
    <property type="entry name" value="Protein kinase-like (PK-like)"/>
    <property type="match status" value="2"/>
</dbReference>
<evidence type="ECO:0000256" key="4">
    <source>
        <dbReference type="ARBA" id="ARBA00022989"/>
    </source>
</evidence>
<feature type="transmembrane region" description="Helical" evidence="6">
    <location>
        <begin position="1474"/>
        <end position="1494"/>
    </location>
</feature>
<feature type="transmembrane region" description="Helical" evidence="6">
    <location>
        <begin position="928"/>
        <end position="945"/>
    </location>
</feature>
<reference evidence="8 9" key="1">
    <citation type="journal article" date="2019" name="Int. J. Syst. Evol. Microbiol.">
        <title>The Global Catalogue of Microorganisms (GCM) 10K type strain sequencing project: providing services to taxonomists for standard genome sequencing and annotation.</title>
        <authorList>
            <consortium name="The Broad Institute Genomics Platform"/>
            <consortium name="The Broad Institute Genome Sequencing Center for Infectious Disease"/>
            <person name="Wu L."/>
            <person name="Ma J."/>
        </authorList>
    </citation>
    <scope>NUCLEOTIDE SEQUENCE [LARGE SCALE GENOMIC DNA]</scope>
    <source>
        <strain evidence="8 9">JCM 8201</strain>
    </source>
</reference>
<protein>
    <recommendedName>
        <fullName evidence="7">Protein kinase domain-containing protein</fullName>
    </recommendedName>
</protein>
<dbReference type="PANTHER" id="PTHR39087:SF2">
    <property type="entry name" value="UPF0104 MEMBRANE PROTEIN MJ1595"/>
    <property type="match status" value="1"/>
</dbReference>
<dbReference type="PANTHER" id="PTHR39087">
    <property type="entry name" value="UPF0104 MEMBRANE PROTEIN MJ1595"/>
    <property type="match status" value="1"/>
</dbReference>
<dbReference type="Gene3D" id="1.10.510.10">
    <property type="entry name" value="Transferase(Phosphotransferase) domain 1"/>
    <property type="match status" value="2"/>
</dbReference>
<sequence>MTLRQAAARVPRRRLPFKPPSRRTVSAVLGIALAAILLGAVLPKMVDLREVGEVLGGRVNAVEMAGLVLLTLASIAASAGLLMAGLPGLKFRDAAAVNVVTTAVSYGLPAGGAAGAALNITMLRKVGFGLPEIATQALATGVWNLVARLVLPLTAVGAAVAVSEVPSGVRGAGAIGLGLAVLILGATGWLFWGTFPAEKLARGLTKAARILPGKPEVKAEKLQVFRSDVREIVRSRWAALTATTLSYHLATFGILYMSLQAVGVVEAGIIETFAVYTVARQVTAIPLTPGSAGVIDLALIGGLGLTGGDLPKLTAGVLLFRFFTFLLYLPAGAVMWMWWQWAVNREDQEQPTVFRHPGDGLRALAAAALTAGFALLATRPLGDLETSLFHLVNGLPDLLFAPVWVFMQAGWIGIVPVSVLLALAVRRRALALALATAGGGAWCLAKVVKWVAGRERPGTLLDDVILRGDVPAGGVGFVAGHASVAAALVTVASAYLPRSYRRALWGLVAMVAFGRVYVGAHLPLDVVGGMAFGWGIGSAVLFAYGTPAHIPGILRLRKVFPDLLPPSVGLEPLRTDIRRAVVYRAPTANLFFKVIGRDQRDADFFDRLKSLRESPGAPFVSARRQLEHEEYVMQLARHRGVRVPAVERFATRRSGDCYLAMEYIDGAPLHLISNISDAMLNELWEQLRLLGEARIAHRELSTENIVVDSEGLPYLTGFGRARSQAPVKALELDRDRLEALTTELVGPERAKAARELAGEPDFTVPKRKRQWNRTGPHTARHPGDVVRILVGLFLVTFLSLYAADGFLLPVESDLFHLVNSLPDWLFWPLQILMQAGALGAVGVAAAAALVFRRFRLASELALGGTLAWFLAKFFKELTDRGRPGALLEEVVLRGAHENGLGFISGHAAVAATLATIASAHVPRRFRRVFWAWAVVVAVSRLYVGAHFPLDVVAGLGLGLMIGGAFHLLWGTPSILPSQDDIVRGLRLAVGGVENVRKLNADARGSVPFLADRSRDGTGLFIKAVSRDHRDADLLFKVARLLTMRGVEDESPFATPRRQLQHEACLVMRAEGAGVRVPAFAGLAPCGGGTYLLAEEAIEDPRELTDLTEVTDEFLHALWKEARELHRTRIAHRDLRAANILVDAQDRPVIVDFGFAEDGASDRKLAQDVAELLCSTAMLDGVGPERSVRAAADVLEPAALAAAIPLLQPLAFGSSTRKALRERPDLLDELKGEIRRVTGADEAEEIRLSRMPSRSWVLLLALLGTLATAVGLADLTDVHDPLEVLGDADPRWLATAVVLTAVTYAAGALALMGAYGRRLPFLRTCREQLAAAYSSRQHLPGLGSGAVLAEYLQASGAPANKAESAVTTTRLVGALVHVVALVTAIVAAVVEGPGPLDFPEWPVLLAAVGALAAAGLIVQLRAQHSFPTRLREALPDLSRSLSASPRTAALLVGASAVTAASVLAFLATAQALGVGVGPGALAAAFLATIPLRLLGPLPAGIGLVEPALVIVLVMLGGAVTETVVAVIVHRVLSFWLPVLPGGLAWRRGGRGGRLAKEASPAG</sequence>
<dbReference type="InterPro" id="IPR022791">
    <property type="entry name" value="L-PG_synthase/AglD"/>
</dbReference>
<dbReference type="SUPFAM" id="SSF48317">
    <property type="entry name" value="Acid phosphatase/Vanadium-dependent haloperoxidase"/>
    <property type="match status" value="2"/>
</dbReference>
<evidence type="ECO:0000313" key="9">
    <source>
        <dbReference type="Proteomes" id="UP001501842"/>
    </source>
</evidence>
<dbReference type="InterPro" id="IPR036938">
    <property type="entry name" value="PAP2/HPO_sf"/>
</dbReference>
<dbReference type="InterPro" id="IPR000326">
    <property type="entry name" value="PAP2/HPO"/>
</dbReference>
<evidence type="ECO:0000259" key="7">
    <source>
        <dbReference type="PROSITE" id="PS50011"/>
    </source>
</evidence>
<evidence type="ECO:0000256" key="5">
    <source>
        <dbReference type="ARBA" id="ARBA00023136"/>
    </source>
</evidence>
<feature type="transmembrane region" description="Helical" evidence="6">
    <location>
        <begin position="96"/>
        <end position="122"/>
    </location>
</feature>
<feature type="transmembrane region" description="Helical" evidence="6">
    <location>
        <begin position="472"/>
        <end position="496"/>
    </location>
</feature>
<feature type="transmembrane region" description="Helical" evidence="6">
    <location>
        <begin position="785"/>
        <end position="804"/>
    </location>
</feature>
<dbReference type="Pfam" id="PF03706">
    <property type="entry name" value="LPG_synthase_TM"/>
    <property type="match status" value="2"/>
</dbReference>
<keyword evidence="4 6" id="KW-1133">Transmembrane helix</keyword>
<dbReference type="InterPro" id="IPR000719">
    <property type="entry name" value="Prot_kinase_dom"/>
</dbReference>
<dbReference type="InterPro" id="IPR002575">
    <property type="entry name" value="Aminoglycoside_PTrfase"/>
</dbReference>
<feature type="transmembrane region" description="Helical" evidence="6">
    <location>
        <begin position="398"/>
        <end position="423"/>
    </location>
</feature>
<feature type="transmembrane region" description="Helical" evidence="6">
    <location>
        <begin position="430"/>
        <end position="452"/>
    </location>
</feature>
<keyword evidence="5 6" id="KW-0472">Membrane</keyword>
<feature type="transmembrane region" description="Helical" evidence="6">
    <location>
        <begin position="1506"/>
        <end position="1527"/>
    </location>
</feature>
<dbReference type="Pfam" id="PF01569">
    <property type="entry name" value="PAP2"/>
    <property type="match status" value="2"/>
</dbReference>
<organism evidence="8 9">
    <name type="scientific">Actinocorallia aurantiaca</name>
    <dbReference type="NCBI Taxonomy" id="46204"/>
    <lineage>
        <taxon>Bacteria</taxon>
        <taxon>Bacillati</taxon>
        <taxon>Actinomycetota</taxon>
        <taxon>Actinomycetes</taxon>
        <taxon>Streptosporangiales</taxon>
        <taxon>Thermomonosporaceae</taxon>
        <taxon>Actinocorallia</taxon>
    </lineage>
</organism>
<dbReference type="RefSeq" id="WP_344450327.1">
    <property type="nucleotide sequence ID" value="NZ_BAAATZ010000007.1"/>
</dbReference>
<feature type="transmembrane region" description="Helical" evidence="6">
    <location>
        <begin position="1292"/>
        <end position="1315"/>
    </location>
</feature>
<feature type="transmembrane region" description="Helical" evidence="6">
    <location>
        <begin position="900"/>
        <end position="921"/>
    </location>
</feature>
<feature type="transmembrane region" description="Helical" evidence="6">
    <location>
        <begin position="503"/>
        <end position="520"/>
    </location>
</feature>
<feature type="transmembrane region" description="Helical" evidence="6">
    <location>
        <begin position="1447"/>
        <end position="1468"/>
    </location>
</feature>
<keyword evidence="9" id="KW-1185">Reference proteome</keyword>
<feature type="transmembrane region" description="Helical" evidence="6">
    <location>
        <begin position="951"/>
        <end position="969"/>
    </location>
</feature>
<feature type="transmembrane region" description="Helical" evidence="6">
    <location>
        <begin position="360"/>
        <end position="378"/>
    </location>
</feature>